<reference evidence="1 2" key="1">
    <citation type="journal article" date="1998" name="DNA Res.">
        <title>Complete sequence and gene organization of the genome of a hyper-thermophilic archaebacterium, Pyrococcus horikoshii OT3.</title>
        <authorList>
            <person name="Kawarabayasi Y."/>
            <person name="Sawada M."/>
            <person name="Horikawa H."/>
            <person name="Haikawa Y."/>
            <person name="Hino Y."/>
            <person name="Yamamoto S."/>
            <person name="Sekine M."/>
            <person name="Baba S."/>
            <person name="Kosugi H."/>
            <person name="Hosoyama A."/>
            <person name="Nagai Y."/>
            <person name="Sakai M."/>
            <person name="Ogura K."/>
            <person name="Otuka R."/>
            <person name="Nakazawa H."/>
            <person name="Takamiya M."/>
            <person name="Ohfuku Y."/>
            <person name="Funahashi T."/>
            <person name="Tanaka T."/>
            <person name="Kudoh Y."/>
            <person name="Yamazaki J."/>
            <person name="Kushida N."/>
            <person name="Oguchi A."/>
            <person name="Aoki K."/>
            <person name="Nakamura Y."/>
            <person name="Robb T.F."/>
            <person name="Horikoshi K."/>
            <person name="Masuchi Y."/>
            <person name="Shizuya H."/>
            <person name="Kikuchi H."/>
        </authorList>
    </citation>
    <scope>NUCLEOTIDE SEQUENCE [LARGE SCALE GENOMIC DNA]</scope>
    <source>
        <strain evidence="2">ATCC 700860 / DSM 12428 / JCM 9974 / NBRC 100139 / OT-3</strain>
    </source>
</reference>
<sequence length="149" mass="17467">MCYFSLFPAHWAYLFKGIPPTSRALPYSKPHLPSLLSLLNLPYSLLLPQQSCLSTCLLYNPKYLLRYILENFFGLVVVWGRDVYPIPRCSLICELNFNIFLLVSSIPGPYQSFLYYLNSVWLWNGYLKFCIYSYSWNLNVVLHYLLKNG</sequence>
<dbReference type="EnsemblBacteria" id="BAA30057">
    <property type="protein sequence ID" value="BAA30057"/>
    <property type="gene ID" value="BAA30057"/>
</dbReference>
<dbReference type="EMBL" id="BA000001">
    <property type="protein sequence ID" value="BAA30057.1"/>
    <property type="molecule type" value="Genomic_DNA"/>
</dbReference>
<name>O58656_PYRHO</name>
<organism evidence="1 2">
    <name type="scientific">Pyrococcus horikoshii (strain ATCC 700860 / DSM 12428 / JCM 9974 / NBRC 100139 / OT-3)</name>
    <dbReference type="NCBI Taxonomy" id="70601"/>
    <lineage>
        <taxon>Archaea</taxon>
        <taxon>Methanobacteriati</taxon>
        <taxon>Methanobacteriota</taxon>
        <taxon>Thermococci</taxon>
        <taxon>Thermococcales</taxon>
        <taxon>Thermococcaceae</taxon>
        <taxon>Pyrococcus</taxon>
    </lineage>
</organism>
<dbReference type="IntAct" id="O58656">
    <property type="interactions" value="1"/>
</dbReference>
<evidence type="ECO:0000313" key="1">
    <source>
        <dbReference type="EMBL" id="BAA30057.1"/>
    </source>
</evidence>
<dbReference type="Proteomes" id="UP000000752">
    <property type="component" value="Chromosome"/>
</dbReference>
<gene>
    <name evidence="1" type="ordered locus">PH0960</name>
</gene>
<dbReference type="PIR" id="C71087">
    <property type="entry name" value="C71087"/>
</dbReference>
<evidence type="ECO:0000313" key="2">
    <source>
        <dbReference type="Proteomes" id="UP000000752"/>
    </source>
</evidence>
<dbReference type="STRING" id="70601.gene:9377915"/>
<dbReference type="AlphaFoldDB" id="O58656"/>
<dbReference type="KEGG" id="pho:PH0960"/>
<dbReference type="MINT" id="O58656"/>
<proteinExistence type="predicted"/>
<protein>
    <submittedName>
        <fullName evidence="1">Uncharacterized protein</fullName>
    </submittedName>
</protein>
<keyword evidence="2" id="KW-1185">Reference proteome</keyword>
<accession>O58656</accession>